<dbReference type="SMART" id="SM00054">
    <property type="entry name" value="EFh"/>
    <property type="match status" value="3"/>
</dbReference>
<organism evidence="6 7">
    <name type="scientific">Limulus polyphemus</name>
    <name type="common">Atlantic horseshoe crab</name>
    <dbReference type="NCBI Taxonomy" id="6850"/>
    <lineage>
        <taxon>Eukaryota</taxon>
        <taxon>Metazoa</taxon>
        <taxon>Ecdysozoa</taxon>
        <taxon>Arthropoda</taxon>
        <taxon>Chelicerata</taxon>
        <taxon>Merostomata</taxon>
        <taxon>Xiphosura</taxon>
        <taxon>Limulidae</taxon>
        <taxon>Limulus</taxon>
    </lineage>
</organism>
<dbReference type="InterPro" id="IPR002048">
    <property type="entry name" value="EF_hand_dom"/>
</dbReference>
<dbReference type="PANTHER" id="PTHR45791">
    <property type="entry name" value="CALCIUM AND INTEGRIN BINDING FAMILY MEMBER 2"/>
    <property type="match status" value="1"/>
</dbReference>
<keyword evidence="6" id="KW-1185">Reference proteome</keyword>
<evidence type="ECO:0000256" key="3">
    <source>
        <dbReference type="ARBA" id="ARBA00022837"/>
    </source>
</evidence>
<evidence type="ECO:0000313" key="7">
    <source>
        <dbReference type="RefSeq" id="XP_013777562.1"/>
    </source>
</evidence>
<dbReference type="PROSITE" id="PS00018">
    <property type="entry name" value="EF_HAND_1"/>
    <property type="match status" value="2"/>
</dbReference>
<dbReference type="PROSITE" id="PS50222">
    <property type="entry name" value="EF_HAND_2"/>
    <property type="match status" value="2"/>
</dbReference>
<keyword evidence="4" id="KW-0460">Magnesium</keyword>
<feature type="domain" description="EF-hand" evidence="5">
    <location>
        <begin position="68"/>
        <end position="103"/>
    </location>
</feature>
<gene>
    <name evidence="7" type="primary">LOC106462209</name>
</gene>
<evidence type="ECO:0000256" key="1">
    <source>
        <dbReference type="ARBA" id="ARBA00022723"/>
    </source>
</evidence>
<evidence type="ECO:0000256" key="4">
    <source>
        <dbReference type="ARBA" id="ARBA00022842"/>
    </source>
</evidence>
<protein>
    <submittedName>
        <fullName evidence="7">Calcium and integrin-binding family member 2-like</fullName>
    </submittedName>
</protein>
<dbReference type="InterPro" id="IPR051433">
    <property type="entry name" value="CIBP"/>
</dbReference>
<dbReference type="PANTHER" id="PTHR45791:SF6">
    <property type="entry name" value="CALCIUM AND INTEGRIN BINDING FAMILY MEMBER 2"/>
    <property type="match status" value="1"/>
</dbReference>
<keyword evidence="1" id="KW-0479">Metal-binding</keyword>
<evidence type="ECO:0000259" key="5">
    <source>
        <dbReference type="PROSITE" id="PS50222"/>
    </source>
</evidence>
<dbReference type="GeneID" id="106462209"/>
<proteinExistence type="predicted"/>
<evidence type="ECO:0000256" key="2">
    <source>
        <dbReference type="ARBA" id="ARBA00022737"/>
    </source>
</evidence>
<name>A0ABM1B9I1_LIMPO</name>
<dbReference type="Gene3D" id="1.10.238.10">
    <property type="entry name" value="EF-hand"/>
    <property type="match status" value="2"/>
</dbReference>
<dbReference type="Proteomes" id="UP000694941">
    <property type="component" value="Unplaced"/>
</dbReference>
<accession>A0ABM1B9I1</accession>
<dbReference type="InterPro" id="IPR011992">
    <property type="entry name" value="EF-hand-dom_pair"/>
</dbReference>
<sequence>MGNKVVTFTEEQLDDYQDCTFFTGKEILRVQKRFRELDPQNVPQVMTGDEAHTVVVPMEKVEKMPELRENPFRQRICKVFSHDGSGNMTFDDFLDMFSVFSEQAPRDVKVVYAFKIYDFDGDQFLGHYDIEQTLISLTRNELSPEEVSLACEKVLEESDVDDDGKVSFMEFEHVISRAPDFLGTFHIRI</sequence>
<dbReference type="SUPFAM" id="SSF47473">
    <property type="entry name" value="EF-hand"/>
    <property type="match status" value="1"/>
</dbReference>
<evidence type="ECO:0000313" key="6">
    <source>
        <dbReference type="Proteomes" id="UP000694941"/>
    </source>
</evidence>
<dbReference type="InterPro" id="IPR018247">
    <property type="entry name" value="EF_Hand_1_Ca_BS"/>
</dbReference>
<dbReference type="Pfam" id="PF13499">
    <property type="entry name" value="EF-hand_7"/>
    <property type="match status" value="1"/>
</dbReference>
<dbReference type="RefSeq" id="XP_013777562.1">
    <property type="nucleotide sequence ID" value="XM_013922108.2"/>
</dbReference>
<keyword evidence="3" id="KW-0106">Calcium</keyword>
<keyword evidence="2" id="KW-0677">Repeat</keyword>
<reference evidence="7" key="1">
    <citation type="submission" date="2025-08" db="UniProtKB">
        <authorList>
            <consortium name="RefSeq"/>
        </authorList>
    </citation>
    <scope>IDENTIFICATION</scope>
    <source>
        <tissue evidence="7">Muscle</tissue>
    </source>
</reference>
<feature type="domain" description="EF-hand" evidence="5">
    <location>
        <begin position="146"/>
        <end position="181"/>
    </location>
</feature>